<dbReference type="Proteomes" id="UP000297258">
    <property type="component" value="Unassembled WGS sequence"/>
</dbReference>
<dbReference type="AlphaFoldDB" id="A0A4Y9T7J0"/>
<comment type="caution">
    <text evidence="1">The sequence shown here is derived from an EMBL/GenBank/DDBJ whole genome shotgun (WGS) entry which is preliminary data.</text>
</comment>
<reference evidence="1 2" key="1">
    <citation type="submission" date="2019-03" db="EMBL/GenBank/DDBJ databases">
        <title>Draft genome of Massilia hortus sp. nov., a novel bacterial species of the Oxalobacteraceae family.</title>
        <authorList>
            <person name="Peta V."/>
            <person name="Raths R."/>
            <person name="Bucking H."/>
        </authorList>
    </citation>
    <scope>NUCLEOTIDE SEQUENCE [LARGE SCALE GENOMIC DNA]</scope>
    <source>
        <strain evidence="1 2">ONC3</strain>
    </source>
</reference>
<gene>
    <name evidence="1" type="ORF">E4O92_03415</name>
</gene>
<dbReference type="InterPro" id="IPR058915">
    <property type="entry name" value="AcrVA2-like"/>
</dbReference>
<sequence length="317" mass="35331">MARTDNIIDVGEALELSSVGPLCGRPYPIQFRHQGATDAWARALGHTAIWTRWAEPNATCWEIRLTNSDIDLSLPMSMVGPPYAAQYLRFGDTAMRYLKVPNSTAPDRFFDGVFCFYTPQSDRCATGPTSWTLELIFISKRQDRYGGYVTLLGETDRGNTTVGSWLDRVLDVVGGQPEDDYRQPMHTAVGYVVKVFLYMALKQARIIERHDYDEAMRRVAGLGERKRVRLLQRAASLYNGILVGPEALASAEVNHGSGAGVAPHWRRGHFRMQPVGPGRQERKLIFVAPVLINAERFNGEAPAPKPYRAHATVPVTG</sequence>
<evidence type="ECO:0000313" key="2">
    <source>
        <dbReference type="Proteomes" id="UP000297258"/>
    </source>
</evidence>
<dbReference type="OrthoDB" id="8895745at2"/>
<keyword evidence="2" id="KW-1185">Reference proteome</keyword>
<organism evidence="1 2">
    <name type="scientific">Massilia horti</name>
    <dbReference type="NCBI Taxonomy" id="2562153"/>
    <lineage>
        <taxon>Bacteria</taxon>
        <taxon>Pseudomonadati</taxon>
        <taxon>Pseudomonadota</taxon>
        <taxon>Betaproteobacteria</taxon>
        <taxon>Burkholderiales</taxon>
        <taxon>Oxalobacteraceae</taxon>
        <taxon>Telluria group</taxon>
        <taxon>Massilia</taxon>
    </lineage>
</organism>
<protein>
    <submittedName>
        <fullName evidence="1">Uncharacterized protein</fullName>
    </submittedName>
</protein>
<dbReference type="RefSeq" id="WP_135188348.1">
    <property type="nucleotide sequence ID" value="NZ_SPUM01000023.1"/>
</dbReference>
<evidence type="ECO:0000313" key="1">
    <source>
        <dbReference type="EMBL" id="TFW34621.1"/>
    </source>
</evidence>
<dbReference type="EMBL" id="SPUM01000023">
    <property type="protein sequence ID" value="TFW34621.1"/>
    <property type="molecule type" value="Genomic_DNA"/>
</dbReference>
<name>A0A4Y9T7J0_9BURK</name>
<dbReference type="Pfam" id="PF26125">
    <property type="entry name" value="AcrVA2-like"/>
    <property type="match status" value="1"/>
</dbReference>
<proteinExistence type="predicted"/>
<accession>A0A4Y9T7J0</accession>